<proteinExistence type="predicted"/>
<dbReference type="GO" id="GO:0032259">
    <property type="term" value="P:methylation"/>
    <property type="evidence" value="ECO:0007669"/>
    <property type="project" value="UniProtKB-KW"/>
</dbReference>
<dbReference type="Pfam" id="PF00891">
    <property type="entry name" value="Methyltransf_2"/>
    <property type="match status" value="1"/>
</dbReference>
<evidence type="ECO:0000256" key="2">
    <source>
        <dbReference type="ARBA" id="ARBA00022679"/>
    </source>
</evidence>
<dbReference type="AlphaFoldDB" id="A0A0J1B7E5"/>
<evidence type="ECO:0000256" key="1">
    <source>
        <dbReference type="ARBA" id="ARBA00022603"/>
    </source>
</evidence>
<protein>
    <submittedName>
        <fullName evidence="6">O-methyltransferase, family 2</fullName>
    </submittedName>
</protein>
<dbReference type="PANTHER" id="PTHR43712:SF2">
    <property type="entry name" value="O-METHYLTRANSFERASE CICE"/>
    <property type="match status" value="1"/>
</dbReference>
<accession>A0A0J1B7E5</accession>
<dbReference type="GO" id="GO:0008171">
    <property type="term" value="F:O-methyltransferase activity"/>
    <property type="evidence" value="ECO:0007669"/>
    <property type="project" value="InterPro"/>
</dbReference>
<keyword evidence="1" id="KW-0489">Methyltransferase</keyword>
<dbReference type="SUPFAM" id="SSF53335">
    <property type="entry name" value="S-adenosyl-L-methionine-dependent methyltransferases"/>
    <property type="match status" value="1"/>
</dbReference>
<keyword evidence="3" id="KW-0949">S-adenosyl-L-methionine</keyword>
<dbReference type="CDD" id="cd02440">
    <property type="entry name" value="AdoMet_MTases"/>
    <property type="match status" value="1"/>
</dbReference>
<keyword evidence="2" id="KW-0808">Transferase</keyword>
<dbReference type="Pfam" id="PF08100">
    <property type="entry name" value="Dimerisation"/>
    <property type="match status" value="1"/>
</dbReference>
<reference evidence="6" key="1">
    <citation type="submission" date="2015-05" db="EMBL/GenBank/DDBJ databases">
        <title>Permanent draft genome of Rhodopirellula islandicus K833.</title>
        <authorList>
            <person name="Kizina J."/>
            <person name="Richter M."/>
            <person name="Glockner F.O."/>
            <person name="Harder J."/>
        </authorList>
    </citation>
    <scope>NUCLEOTIDE SEQUENCE [LARGE SCALE GENOMIC DNA]</scope>
    <source>
        <strain evidence="6">K833</strain>
    </source>
</reference>
<dbReference type="Gene3D" id="3.40.50.150">
    <property type="entry name" value="Vaccinia Virus protein VP39"/>
    <property type="match status" value="1"/>
</dbReference>
<dbReference type="EMBL" id="LECT01000044">
    <property type="protein sequence ID" value="KLU02662.1"/>
    <property type="molecule type" value="Genomic_DNA"/>
</dbReference>
<evidence type="ECO:0000256" key="3">
    <source>
        <dbReference type="ARBA" id="ARBA00022691"/>
    </source>
</evidence>
<evidence type="ECO:0000313" key="7">
    <source>
        <dbReference type="Proteomes" id="UP000036367"/>
    </source>
</evidence>
<dbReference type="InterPro" id="IPR029063">
    <property type="entry name" value="SAM-dependent_MTases_sf"/>
</dbReference>
<feature type="domain" description="O-methyltransferase C-terminal" evidence="4">
    <location>
        <begin position="189"/>
        <end position="336"/>
    </location>
</feature>
<dbReference type="InterPro" id="IPR016461">
    <property type="entry name" value="COMT-like"/>
</dbReference>
<keyword evidence="7" id="KW-1185">Reference proteome</keyword>
<dbReference type="InterPro" id="IPR036388">
    <property type="entry name" value="WH-like_DNA-bd_sf"/>
</dbReference>
<dbReference type="Proteomes" id="UP000036367">
    <property type="component" value="Unassembled WGS sequence"/>
</dbReference>
<dbReference type="FunFam" id="3.40.50.150:FF:001147">
    <property type="match status" value="1"/>
</dbReference>
<feature type="domain" description="O-methyltransferase dimerisation" evidence="5">
    <location>
        <begin position="35"/>
        <end position="108"/>
    </location>
</feature>
<dbReference type="PROSITE" id="PS51683">
    <property type="entry name" value="SAM_OMT_II"/>
    <property type="match status" value="1"/>
</dbReference>
<dbReference type="PATRIC" id="fig|595434.4.peg.5439"/>
<dbReference type="STRING" id="595434.RISK_005728"/>
<comment type="caution">
    <text evidence="6">The sequence shown here is derived from an EMBL/GenBank/DDBJ whole genome shotgun (WGS) entry which is preliminary data.</text>
</comment>
<dbReference type="SUPFAM" id="SSF46785">
    <property type="entry name" value="Winged helix' DNA-binding domain"/>
    <property type="match status" value="1"/>
</dbReference>
<dbReference type="Gene3D" id="1.10.10.10">
    <property type="entry name" value="Winged helix-like DNA-binding domain superfamily/Winged helix DNA-binding domain"/>
    <property type="match status" value="1"/>
</dbReference>
<name>A0A0J1B7E5_RHOIS</name>
<organism evidence="6 7">
    <name type="scientific">Rhodopirellula islandica</name>
    <dbReference type="NCBI Taxonomy" id="595434"/>
    <lineage>
        <taxon>Bacteria</taxon>
        <taxon>Pseudomonadati</taxon>
        <taxon>Planctomycetota</taxon>
        <taxon>Planctomycetia</taxon>
        <taxon>Pirellulales</taxon>
        <taxon>Pirellulaceae</taxon>
        <taxon>Rhodopirellula</taxon>
    </lineage>
</organism>
<gene>
    <name evidence="6" type="ORF">RISK_005728</name>
</gene>
<dbReference type="PANTHER" id="PTHR43712">
    <property type="entry name" value="PUTATIVE (AFU_ORTHOLOGUE AFUA_4G14580)-RELATED"/>
    <property type="match status" value="1"/>
</dbReference>
<dbReference type="PIRSF" id="PIRSF005739">
    <property type="entry name" value="O-mtase"/>
    <property type="match status" value="1"/>
</dbReference>
<evidence type="ECO:0000313" key="6">
    <source>
        <dbReference type="EMBL" id="KLU02662.1"/>
    </source>
</evidence>
<evidence type="ECO:0000259" key="4">
    <source>
        <dbReference type="Pfam" id="PF00891"/>
    </source>
</evidence>
<dbReference type="GO" id="GO:0046983">
    <property type="term" value="F:protein dimerization activity"/>
    <property type="evidence" value="ECO:0007669"/>
    <property type="project" value="InterPro"/>
</dbReference>
<sequence>MQPSRGVAQPTHPFDSSFSDCMSAQDRTLDHYQELMTINATSHVLRTGRELGLFDALLEGQKTLEVLAERTGLPESRLLLLLRPLTSVGIIEKYAEDYAISSVARLLCQYDADLGDAIWQGAPAGLKSEPQSSADAAVPQSRFDSIAATQWVHTPAAMQAAEILDFGPTPGEEDEGAGTVLSSGDSAPQTLLDLGCGSAVWSCAAAHRDPQLRVTLVDHPGALEAALATANSIELGDRFESIQGDALTTELPEGQFDHVLIAQRLNSYSPDQIRLMLQRATSAVKSGGRVIVIDSFEGPNRPSLAESIEALRIGIETEGGAVPELKEAQERMKAAGLESIQFTFIAASRVGLGLMTGIKP</sequence>
<dbReference type="InterPro" id="IPR012967">
    <property type="entry name" value="COMT_dimerisation"/>
</dbReference>
<dbReference type="InterPro" id="IPR001077">
    <property type="entry name" value="COMT_C"/>
</dbReference>
<evidence type="ECO:0000259" key="5">
    <source>
        <dbReference type="Pfam" id="PF08100"/>
    </source>
</evidence>
<dbReference type="InterPro" id="IPR036390">
    <property type="entry name" value="WH_DNA-bd_sf"/>
</dbReference>